<dbReference type="Pfam" id="PF00672">
    <property type="entry name" value="HAMP"/>
    <property type="match status" value="1"/>
</dbReference>
<dbReference type="RefSeq" id="WP_185137297.1">
    <property type="nucleotide sequence ID" value="NZ_JACJVR010000070.1"/>
</dbReference>
<evidence type="ECO:0000313" key="12">
    <source>
        <dbReference type="Proteomes" id="UP000553776"/>
    </source>
</evidence>
<dbReference type="CDD" id="cd06225">
    <property type="entry name" value="HAMP"/>
    <property type="match status" value="1"/>
</dbReference>
<keyword evidence="8" id="KW-0812">Transmembrane</keyword>
<sequence>MLTWLKNRSLLLSSSVVLSLLFAILVGVMAWLLYGAQRDAVYREFDRVGDKLRAQAQANLNLIAPASEAIMSGREPSSEDLGILKKLLDVMTDSDYMANAYYFTTSKTAKDDGVYLQNLQQSESLASNGSVPGGPYKASEAFAESFDAALKGKEDLSRPYTDDNGTWISYLAPIVNEQGQAVAVFGLDFDYDKVAAHINGILWRTIGIGLLAALLAIGLVVFLLRTTIRPLRMLADRSAQAAGGDLTVVVTASGGNEIGRAAQSFNAMIASLRSLTIDIKQTSQGVTEASRKLKETADQTAQATNEIAEAIQGVAAGNESQLASAEDSGRAMTEMAVGIQRIAESSSVVSDLASATASRAEEGGELIARTVSQMRSVEAGIVKAAGSMDELNRASGRIGDILAHISEVANQTNLLALNASIEASRAGEQGKGFAVVAAEIRKLAERSKQSSDEIIDILRTIGSQANEAAAALSASTEEARSGSELANASGESFRSILEAVKQVSGQTEEVSASSEEMSAGSEEVAAALEELKRIAQDSAGRSQQVAAAAEEQLASGRGSDRRVRRAAGDGGAAERGGQPVQGLERTAPSVLP</sequence>
<evidence type="ECO:0000256" key="6">
    <source>
        <dbReference type="PROSITE-ProRule" id="PRU00284"/>
    </source>
</evidence>
<evidence type="ECO:0000259" key="10">
    <source>
        <dbReference type="PROSITE" id="PS50885"/>
    </source>
</evidence>
<dbReference type="SUPFAM" id="SSF58104">
    <property type="entry name" value="Methyl-accepting chemotaxis protein (MCP) signaling domain"/>
    <property type="match status" value="1"/>
</dbReference>
<evidence type="ECO:0000256" key="7">
    <source>
        <dbReference type="SAM" id="MobiDB-lite"/>
    </source>
</evidence>
<evidence type="ECO:0000256" key="2">
    <source>
        <dbReference type="ARBA" id="ARBA00022475"/>
    </source>
</evidence>
<gene>
    <name evidence="11" type="ORF">H7B90_18085</name>
</gene>
<evidence type="ECO:0000256" key="4">
    <source>
        <dbReference type="ARBA" id="ARBA00023224"/>
    </source>
</evidence>
<dbReference type="CDD" id="cd11386">
    <property type="entry name" value="MCP_signal"/>
    <property type="match status" value="1"/>
</dbReference>
<dbReference type="PROSITE" id="PS50885">
    <property type="entry name" value="HAMP"/>
    <property type="match status" value="1"/>
</dbReference>
<dbReference type="InterPro" id="IPR003660">
    <property type="entry name" value="HAMP_dom"/>
</dbReference>
<dbReference type="PANTHER" id="PTHR32089:SF112">
    <property type="entry name" value="LYSOZYME-LIKE PROTEIN-RELATED"/>
    <property type="match status" value="1"/>
</dbReference>
<feature type="domain" description="Methyl-accepting transducer" evidence="9">
    <location>
        <begin position="296"/>
        <end position="532"/>
    </location>
</feature>
<keyword evidence="3 8" id="KW-0472">Membrane</keyword>
<evidence type="ECO:0000256" key="1">
    <source>
        <dbReference type="ARBA" id="ARBA00004236"/>
    </source>
</evidence>
<keyword evidence="8" id="KW-1133">Transmembrane helix</keyword>
<dbReference type="Gene3D" id="1.10.287.950">
    <property type="entry name" value="Methyl-accepting chemotaxis protein"/>
    <property type="match status" value="1"/>
</dbReference>
<keyword evidence="12" id="KW-1185">Reference proteome</keyword>
<dbReference type="PROSITE" id="PS50111">
    <property type="entry name" value="CHEMOTAXIS_TRANSDUC_2"/>
    <property type="match status" value="1"/>
</dbReference>
<evidence type="ECO:0000256" key="3">
    <source>
        <dbReference type="ARBA" id="ARBA00023136"/>
    </source>
</evidence>
<feature type="compositionally biased region" description="Low complexity" evidence="7">
    <location>
        <begin position="543"/>
        <end position="557"/>
    </location>
</feature>
<organism evidence="11 12">
    <name type="scientific">Cohnella xylanilytica</name>
    <dbReference type="NCBI Taxonomy" id="557555"/>
    <lineage>
        <taxon>Bacteria</taxon>
        <taxon>Bacillati</taxon>
        <taxon>Bacillota</taxon>
        <taxon>Bacilli</taxon>
        <taxon>Bacillales</taxon>
        <taxon>Paenibacillaceae</taxon>
        <taxon>Cohnella</taxon>
    </lineage>
</organism>
<name>A0A841U2B5_9BACL</name>
<keyword evidence="4 6" id="KW-0807">Transducer</keyword>
<comment type="similarity">
    <text evidence="5">Belongs to the methyl-accepting chemotaxis (MCP) protein family.</text>
</comment>
<dbReference type="InterPro" id="IPR004089">
    <property type="entry name" value="MCPsignal_dom"/>
</dbReference>
<evidence type="ECO:0000256" key="5">
    <source>
        <dbReference type="ARBA" id="ARBA00029447"/>
    </source>
</evidence>
<protein>
    <submittedName>
        <fullName evidence="11">HAMP domain-containing protein</fullName>
    </submittedName>
</protein>
<reference evidence="11 12" key="1">
    <citation type="submission" date="2020-08" db="EMBL/GenBank/DDBJ databases">
        <title>Cohnella phylogeny.</title>
        <authorList>
            <person name="Dunlap C."/>
        </authorList>
    </citation>
    <scope>NUCLEOTIDE SEQUENCE [LARGE SCALE GENOMIC DNA]</scope>
    <source>
        <strain evidence="11 12">DSM 25239</strain>
    </source>
</reference>
<feature type="transmembrane region" description="Helical" evidence="8">
    <location>
        <begin position="201"/>
        <end position="224"/>
    </location>
</feature>
<evidence type="ECO:0000259" key="9">
    <source>
        <dbReference type="PROSITE" id="PS50111"/>
    </source>
</evidence>
<proteinExistence type="inferred from homology"/>
<dbReference type="Gene3D" id="6.10.340.10">
    <property type="match status" value="1"/>
</dbReference>
<feature type="region of interest" description="Disordered" evidence="7">
    <location>
        <begin position="537"/>
        <end position="592"/>
    </location>
</feature>
<dbReference type="SMART" id="SM00283">
    <property type="entry name" value="MA"/>
    <property type="match status" value="1"/>
</dbReference>
<comment type="subcellular location">
    <subcellularLocation>
        <location evidence="1">Cell membrane</location>
    </subcellularLocation>
</comment>
<evidence type="ECO:0000313" key="11">
    <source>
        <dbReference type="EMBL" id="MBB6693318.1"/>
    </source>
</evidence>
<keyword evidence="2" id="KW-1003">Cell membrane</keyword>
<accession>A0A841U2B5</accession>
<dbReference type="Proteomes" id="UP000553776">
    <property type="component" value="Unassembled WGS sequence"/>
</dbReference>
<dbReference type="EMBL" id="JACJVR010000070">
    <property type="protein sequence ID" value="MBB6693318.1"/>
    <property type="molecule type" value="Genomic_DNA"/>
</dbReference>
<comment type="caution">
    <text evidence="11">The sequence shown here is derived from an EMBL/GenBank/DDBJ whole genome shotgun (WGS) entry which is preliminary data.</text>
</comment>
<dbReference type="Pfam" id="PF00015">
    <property type="entry name" value="MCPsignal"/>
    <property type="match status" value="1"/>
</dbReference>
<dbReference type="GO" id="GO:0005886">
    <property type="term" value="C:plasma membrane"/>
    <property type="evidence" value="ECO:0007669"/>
    <property type="project" value="UniProtKB-SubCell"/>
</dbReference>
<dbReference type="AlphaFoldDB" id="A0A841U2B5"/>
<evidence type="ECO:0000256" key="8">
    <source>
        <dbReference type="SAM" id="Phobius"/>
    </source>
</evidence>
<feature type="domain" description="HAMP" evidence="10">
    <location>
        <begin position="225"/>
        <end position="277"/>
    </location>
</feature>
<dbReference type="GO" id="GO:0007165">
    <property type="term" value="P:signal transduction"/>
    <property type="evidence" value="ECO:0007669"/>
    <property type="project" value="UniProtKB-KW"/>
</dbReference>
<dbReference type="PANTHER" id="PTHR32089">
    <property type="entry name" value="METHYL-ACCEPTING CHEMOTAXIS PROTEIN MCPB"/>
    <property type="match status" value="1"/>
</dbReference>
<dbReference type="SMART" id="SM00304">
    <property type="entry name" value="HAMP"/>
    <property type="match status" value="1"/>
</dbReference>